<evidence type="ECO:0000256" key="1">
    <source>
        <dbReference type="SAM" id="Phobius"/>
    </source>
</evidence>
<name>A0A9X0FCX8_BACTU</name>
<comment type="caution">
    <text evidence="2">The sequence shown here is derived from an EMBL/GenBank/DDBJ whole genome shotgun (WGS) entry which is preliminary data.</text>
</comment>
<feature type="transmembrane region" description="Helical" evidence="1">
    <location>
        <begin position="71"/>
        <end position="90"/>
    </location>
</feature>
<dbReference type="EMBL" id="AMYJ01000002">
    <property type="protein sequence ID" value="KIU76244.1"/>
    <property type="molecule type" value="Genomic_DNA"/>
</dbReference>
<protein>
    <submittedName>
        <fullName evidence="2">Uncharacterized protein</fullName>
    </submittedName>
</protein>
<reference evidence="2 3" key="1">
    <citation type="journal article" date="2015" name="Sci. Rep.">
        <title>The expression and crystallization of Cry65Aa require two C-termini, revealing a novel evolutionary strategy of Bacillus thuringiensis Cry proteins.</title>
        <authorList>
            <person name="Peng D.H."/>
            <person name="Pang C.Y."/>
            <person name="Wu H."/>
            <person name="Huang Q."/>
            <person name="Zheng J.S."/>
            <person name="Sun M."/>
        </authorList>
    </citation>
    <scope>NUCLEOTIDE SEQUENCE [LARGE SCALE GENOMIC DNA]</scope>
    <source>
        <strain evidence="2 3">Sbt003</strain>
    </source>
</reference>
<sequence>MIFKLSLALLLLLLAAIWLFIGYYLKTSLLLGLGLGVMFGVIIMLLPDVLEWMIKEDRPETMFLLSNKEASTSLLPVFVYFTYTNAAFAVT</sequence>
<keyword evidence="1" id="KW-0812">Transmembrane</keyword>
<feature type="transmembrane region" description="Helical" evidence="1">
    <location>
        <begin position="7"/>
        <end position="25"/>
    </location>
</feature>
<feature type="transmembrane region" description="Helical" evidence="1">
    <location>
        <begin position="31"/>
        <end position="50"/>
    </location>
</feature>
<evidence type="ECO:0000313" key="3">
    <source>
        <dbReference type="Proteomes" id="UP000032407"/>
    </source>
</evidence>
<keyword evidence="1" id="KW-0472">Membrane</keyword>
<gene>
    <name evidence="2" type="ORF">C797_02889</name>
</gene>
<dbReference type="AlphaFoldDB" id="A0A9X0FCX8"/>
<dbReference type="Proteomes" id="UP000032407">
    <property type="component" value="Unassembled WGS sequence"/>
</dbReference>
<keyword evidence="1" id="KW-1133">Transmembrane helix</keyword>
<organism evidence="2 3">
    <name type="scientific">Bacillus thuringiensis Sbt003</name>
    <dbReference type="NCBI Taxonomy" id="1235825"/>
    <lineage>
        <taxon>Bacteria</taxon>
        <taxon>Bacillati</taxon>
        <taxon>Bacillota</taxon>
        <taxon>Bacilli</taxon>
        <taxon>Bacillales</taxon>
        <taxon>Bacillaceae</taxon>
        <taxon>Bacillus</taxon>
        <taxon>Bacillus cereus group</taxon>
    </lineage>
</organism>
<dbReference type="RefSeq" id="WP_045350352.1">
    <property type="nucleotide sequence ID" value="NZ_KN849182.1"/>
</dbReference>
<evidence type="ECO:0000313" key="2">
    <source>
        <dbReference type="EMBL" id="KIU76244.1"/>
    </source>
</evidence>
<proteinExistence type="predicted"/>
<accession>A0A9X0FCX8</accession>